<dbReference type="VEuPathDB" id="MicrosporidiaDB:NCER_100156"/>
<accession>C4V6V9</accession>
<proteinExistence type="predicted"/>
<gene>
    <name evidence="2" type="ORF">NCER_100156</name>
</gene>
<dbReference type="OMA" id="LMIFHIM"/>
<dbReference type="AlphaFoldDB" id="C4V6V9"/>
<evidence type="ECO:0000313" key="2">
    <source>
        <dbReference type="EMBL" id="EEQ83025.1"/>
    </source>
</evidence>
<protein>
    <submittedName>
        <fullName evidence="2">Uncharacterized protein</fullName>
    </submittedName>
</protein>
<organism evidence="3">
    <name type="scientific">Vairimorpha ceranae (strain BRL01)</name>
    <name type="common">Microsporidian parasite</name>
    <name type="synonym">Nosema ceranae</name>
    <dbReference type="NCBI Taxonomy" id="578460"/>
    <lineage>
        <taxon>Eukaryota</taxon>
        <taxon>Fungi</taxon>
        <taxon>Fungi incertae sedis</taxon>
        <taxon>Microsporidia</taxon>
        <taxon>Nosematidae</taxon>
        <taxon>Vairimorpha</taxon>
    </lineage>
</organism>
<dbReference type="HOGENOM" id="CLU_1949431_0_0_1"/>
<dbReference type="InParanoid" id="C4V6V9"/>
<dbReference type="KEGG" id="nce:NCER_100156"/>
<dbReference type="Proteomes" id="UP000009082">
    <property type="component" value="Unassembled WGS sequence"/>
</dbReference>
<keyword evidence="1" id="KW-1133">Transmembrane helix</keyword>
<name>C4V6V9_VAIC1</name>
<feature type="transmembrane region" description="Helical" evidence="1">
    <location>
        <begin position="95"/>
        <end position="119"/>
    </location>
</feature>
<keyword evidence="1" id="KW-0472">Membrane</keyword>
<evidence type="ECO:0000256" key="1">
    <source>
        <dbReference type="SAM" id="Phobius"/>
    </source>
</evidence>
<dbReference type="OrthoDB" id="2190056at2759"/>
<dbReference type="EMBL" id="ACOL01000006">
    <property type="protein sequence ID" value="EEQ83025.1"/>
    <property type="molecule type" value="Genomic_DNA"/>
</dbReference>
<sequence>MYCLMIFHIMFILGDNIEISKSEFDCIIVKKHIIDSNSLNNYNSVKISFPGTVIYKLVRKNIPHLPNARVFILENNTVYFKKFNTKIRINFERKFFGLILDVWFIIMLMVIISSYFLIFCKKPFYIFDL</sequence>
<evidence type="ECO:0000313" key="3">
    <source>
        <dbReference type="Proteomes" id="UP000009082"/>
    </source>
</evidence>
<reference evidence="3" key="1">
    <citation type="journal article" date="2009" name="PLoS Pathog.">
        <title>Genomic analyses of the microsporidian Nosema ceranae, an emergent pathogen of honey bees.</title>
        <authorList>
            <person name="Cornman R.S."/>
            <person name="Chen Y.P."/>
            <person name="Schatz M.C."/>
            <person name="Street C."/>
            <person name="Zhao Y."/>
            <person name="Desany B."/>
            <person name="Egholm M."/>
            <person name="Hutchison S."/>
            <person name="Pettis J.S."/>
            <person name="Lipkin W.I."/>
            <person name="Evans J.D."/>
        </authorList>
    </citation>
    <scope>NUCLEOTIDE SEQUENCE [LARGE SCALE GENOMIC DNA]</scope>
    <source>
        <strain evidence="3">BRL01</strain>
    </source>
</reference>
<keyword evidence="1" id="KW-0812">Transmembrane</keyword>